<dbReference type="SUPFAM" id="SSF55729">
    <property type="entry name" value="Acyl-CoA N-acyltransferases (Nat)"/>
    <property type="match status" value="1"/>
</dbReference>
<keyword evidence="2" id="KW-0012">Acyltransferase</keyword>
<protein>
    <submittedName>
        <fullName evidence="2">Putative acetyltransferase</fullName>
        <ecNumber evidence="2">2.3.1.-</ecNumber>
    </submittedName>
</protein>
<dbReference type="PANTHER" id="PTHR43328:SF1">
    <property type="entry name" value="N-ACETYLTRANSFERASE DOMAIN-CONTAINING PROTEIN"/>
    <property type="match status" value="1"/>
</dbReference>
<feature type="domain" description="N-acetyltransferase" evidence="1">
    <location>
        <begin position="19"/>
        <end position="174"/>
    </location>
</feature>
<proteinExistence type="predicted"/>
<dbReference type="GO" id="GO:0016747">
    <property type="term" value="F:acyltransferase activity, transferring groups other than amino-acyl groups"/>
    <property type="evidence" value="ECO:0007669"/>
    <property type="project" value="InterPro"/>
</dbReference>
<evidence type="ECO:0000313" key="2">
    <source>
        <dbReference type="EMBL" id="MBB4141799.1"/>
    </source>
</evidence>
<gene>
    <name evidence="2" type="ORF">GGQ72_000298</name>
</gene>
<organism evidence="2 3">
    <name type="scientific">Rhizobium rhizoryzae</name>
    <dbReference type="NCBI Taxonomy" id="451876"/>
    <lineage>
        <taxon>Bacteria</taxon>
        <taxon>Pseudomonadati</taxon>
        <taxon>Pseudomonadota</taxon>
        <taxon>Alphaproteobacteria</taxon>
        <taxon>Hyphomicrobiales</taxon>
        <taxon>Rhizobiaceae</taxon>
        <taxon>Rhizobium/Agrobacterium group</taxon>
        <taxon>Rhizobium</taxon>
    </lineage>
</organism>
<dbReference type="PROSITE" id="PS51186">
    <property type="entry name" value="GNAT"/>
    <property type="match status" value="1"/>
</dbReference>
<evidence type="ECO:0000313" key="3">
    <source>
        <dbReference type="Proteomes" id="UP000519897"/>
    </source>
</evidence>
<dbReference type="InterPro" id="IPR016181">
    <property type="entry name" value="Acyl_CoA_acyltransferase"/>
</dbReference>
<keyword evidence="2" id="KW-0808">Transferase</keyword>
<dbReference type="RefSeq" id="WP_165135444.1">
    <property type="nucleotide sequence ID" value="NZ_CP049250.1"/>
</dbReference>
<sequence length="178" mass="19789">MGDSQSIPINTNARWPQGLNIRARYAADAADIAALHNLPGYRFGTLRTPYHTQEEIRKGIESQAGNFTSLVAVMDGLIIGDIGMTRFAGRRSHVANFGMGVHDDYRARGIGSALIGEILAIADNWYNIKRLELSVYTDNEAAIRLYRKAGFEVEGTHRDYAFRDGQYVAAHTMARIRS</sequence>
<dbReference type="EC" id="2.3.1.-" evidence="2"/>
<name>A0A7W6LCE8_9HYPH</name>
<dbReference type="PANTHER" id="PTHR43328">
    <property type="entry name" value="ACETYLTRANSFERASE-RELATED"/>
    <property type="match status" value="1"/>
</dbReference>
<dbReference type="Proteomes" id="UP000519897">
    <property type="component" value="Unassembled WGS sequence"/>
</dbReference>
<keyword evidence="3" id="KW-1185">Reference proteome</keyword>
<reference evidence="2 3" key="1">
    <citation type="submission" date="2020-08" db="EMBL/GenBank/DDBJ databases">
        <title>Genomic Encyclopedia of Type Strains, Phase IV (KMG-IV): sequencing the most valuable type-strain genomes for metagenomic binning, comparative biology and taxonomic classification.</title>
        <authorList>
            <person name="Goeker M."/>
        </authorList>
    </citation>
    <scope>NUCLEOTIDE SEQUENCE [LARGE SCALE GENOMIC DNA]</scope>
    <source>
        <strain evidence="2 3">DSM 29514</strain>
    </source>
</reference>
<dbReference type="InterPro" id="IPR000182">
    <property type="entry name" value="GNAT_dom"/>
</dbReference>
<dbReference type="Gene3D" id="3.40.630.30">
    <property type="match status" value="1"/>
</dbReference>
<dbReference type="CDD" id="cd04301">
    <property type="entry name" value="NAT_SF"/>
    <property type="match status" value="1"/>
</dbReference>
<evidence type="ECO:0000259" key="1">
    <source>
        <dbReference type="PROSITE" id="PS51186"/>
    </source>
</evidence>
<dbReference type="EMBL" id="JACIEC010000001">
    <property type="protein sequence ID" value="MBB4141799.1"/>
    <property type="molecule type" value="Genomic_DNA"/>
</dbReference>
<dbReference type="Pfam" id="PF00583">
    <property type="entry name" value="Acetyltransf_1"/>
    <property type="match status" value="1"/>
</dbReference>
<dbReference type="AlphaFoldDB" id="A0A7W6LCE8"/>
<comment type="caution">
    <text evidence="2">The sequence shown here is derived from an EMBL/GenBank/DDBJ whole genome shotgun (WGS) entry which is preliminary data.</text>
</comment>
<accession>A0A7W6LCE8</accession>